<keyword evidence="2" id="KW-1185">Reference proteome</keyword>
<dbReference type="Proteomes" id="UP000220034">
    <property type="component" value="Unassembled WGS sequence"/>
</dbReference>
<name>A0A2C9CWU0_9RHOB</name>
<proteinExistence type="predicted"/>
<organism evidence="1 2">
    <name type="scientific">Pontivivens marinum</name>
    <dbReference type="NCBI Taxonomy" id="1690039"/>
    <lineage>
        <taxon>Bacteria</taxon>
        <taxon>Pseudomonadati</taxon>
        <taxon>Pseudomonadota</taxon>
        <taxon>Alphaproteobacteria</taxon>
        <taxon>Rhodobacterales</taxon>
        <taxon>Paracoccaceae</taxon>
        <taxon>Pontivivens</taxon>
    </lineage>
</organism>
<evidence type="ECO:0000313" key="2">
    <source>
        <dbReference type="Proteomes" id="UP000220034"/>
    </source>
</evidence>
<evidence type="ECO:0008006" key="3">
    <source>
        <dbReference type="Google" id="ProtNLM"/>
    </source>
</evidence>
<dbReference type="EMBL" id="OCTN01000015">
    <property type="protein sequence ID" value="SOH95663.1"/>
    <property type="molecule type" value="Genomic_DNA"/>
</dbReference>
<accession>A0A2C9CWU0</accession>
<protein>
    <recommendedName>
        <fullName evidence="3">Transposase</fullName>
    </recommendedName>
</protein>
<dbReference type="AlphaFoldDB" id="A0A2C9CWU0"/>
<sequence length="80" mass="9139">MAGFFDVEERLHRLRDLGDQLELYAQAVDLEVFRPVLEKALAWRSGAHGGWLGRWVPDSTLSFERRPIAAFVSGASRRRV</sequence>
<reference evidence="2" key="1">
    <citation type="submission" date="2017-09" db="EMBL/GenBank/DDBJ databases">
        <authorList>
            <person name="Varghese N."/>
            <person name="Submissions S."/>
        </authorList>
    </citation>
    <scope>NUCLEOTIDE SEQUENCE [LARGE SCALE GENOMIC DNA]</scope>
    <source>
        <strain evidence="2">C7</strain>
    </source>
</reference>
<evidence type="ECO:0000313" key="1">
    <source>
        <dbReference type="EMBL" id="SOH95663.1"/>
    </source>
</evidence>
<gene>
    <name evidence="1" type="ORF">SAMN06273572_1156</name>
</gene>